<protein>
    <submittedName>
        <fullName evidence="2">Gliding motility-associated C-terminal domain-containing protein</fullName>
    </submittedName>
</protein>
<name>A0A1I5D1V7_9FLAO</name>
<dbReference type="InterPro" id="IPR013783">
    <property type="entry name" value="Ig-like_fold"/>
</dbReference>
<dbReference type="STRING" id="913024.SAMN05421741_11439"/>
<dbReference type="OrthoDB" id="1140688at2"/>
<sequence length="498" mass="55514">MLKTLLLFTTLICSLSSFGQKISLYKQFYGSYDYTMLGNTMNVQANGDPNSCDILTESSATLNIPGTKEVVAAYLYWSGNGNQREADLNVKLNGIDVESERLNLLAAGPDPNFAYFSAFADVTHIVKQFGETEYTLSELDLTKHIKKYCGGNYVGWAIAVVYNDEDIEDNLVAIYDGFESLDTGNPIINIILDGFRITNAANSKISFLAWEGDASLASGEELLINNITVSNAMNPADNAFNCTNTYSNSTEMWNMDLDEYDLSSYVEVDDTVLDIKVTTAADVVFFNAIVLSVYSVFPDATMTLDSYQNYCHTRRVDVNYSVANHKGNHPLKKDTPVAFYINNELVGTTKTDEEVAEGSQISQTITLDIPKKFGYRFDLVANVDDTGNQKGIVFEIDEENNSSKTHIDLTRNCPIQKGVSANFDGANDGFDLSVYDLNQLKIYNRYGSEVFSYGKGYTNQWVGQNMNNKALPTGTYYYVFTTDYETISGYVYLIKEVR</sequence>
<gene>
    <name evidence="2" type="ORF">SAMN05421741_11439</name>
</gene>
<keyword evidence="3" id="KW-1185">Reference proteome</keyword>
<feature type="signal peptide" evidence="1">
    <location>
        <begin position="1"/>
        <end position="19"/>
    </location>
</feature>
<dbReference type="RefSeq" id="WP_091523796.1">
    <property type="nucleotide sequence ID" value="NZ_FOVI01000014.1"/>
</dbReference>
<reference evidence="3" key="1">
    <citation type="submission" date="2016-10" db="EMBL/GenBank/DDBJ databases">
        <authorList>
            <person name="Varghese N."/>
            <person name="Submissions S."/>
        </authorList>
    </citation>
    <scope>NUCLEOTIDE SEQUENCE [LARGE SCALE GENOMIC DNA]</scope>
    <source>
        <strain evidence="3">DS-12</strain>
    </source>
</reference>
<evidence type="ECO:0000313" key="3">
    <source>
        <dbReference type="Proteomes" id="UP000199036"/>
    </source>
</evidence>
<dbReference type="Pfam" id="PF13585">
    <property type="entry name" value="CHU_C"/>
    <property type="match status" value="1"/>
</dbReference>
<organism evidence="2 3">
    <name type="scientific">Paenimyroides ummariense</name>
    <dbReference type="NCBI Taxonomy" id="913024"/>
    <lineage>
        <taxon>Bacteria</taxon>
        <taxon>Pseudomonadati</taxon>
        <taxon>Bacteroidota</taxon>
        <taxon>Flavobacteriia</taxon>
        <taxon>Flavobacteriales</taxon>
        <taxon>Flavobacteriaceae</taxon>
        <taxon>Paenimyroides</taxon>
    </lineage>
</organism>
<dbReference type="EMBL" id="FOVI01000014">
    <property type="protein sequence ID" value="SFN93230.1"/>
    <property type="molecule type" value="Genomic_DNA"/>
</dbReference>
<dbReference type="Gene3D" id="2.60.40.10">
    <property type="entry name" value="Immunoglobulins"/>
    <property type="match status" value="1"/>
</dbReference>
<keyword evidence="1" id="KW-0732">Signal</keyword>
<accession>A0A1I5D1V7</accession>
<dbReference type="AlphaFoldDB" id="A0A1I5D1V7"/>
<evidence type="ECO:0000256" key="1">
    <source>
        <dbReference type="SAM" id="SignalP"/>
    </source>
</evidence>
<evidence type="ECO:0000313" key="2">
    <source>
        <dbReference type="EMBL" id="SFN93230.1"/>
    </source>
</evidence>
<dbReference type="Proteomes" id="UP000199036">
    <property type="component" value="Unassembled WGS sequence"/>
</dbReference>
<feature type="chain" id="PRO_5011739589" evidence="1">
    <location>
        <begin position="20"/>
        <end position="498"/>
    </location>
</feature>
<proteinExistence type="predicted"/>